<organism evidence="1 2">
    <name type="scientific">Drosophila mojavensis</name>
    <name type="common">Fruit fly</name>
    <dbReference type="NCBI Taxonomy" id="7230"/>
    <lineage>
        <taxon>Eukaryota</taxon>
        <taxon>Metazoa</taxon>
        <taxon>Ecdysozoa</taxon>
        <taxon>Arthropoda</taxon>
        <taxon>Hexapoda</taxon>
        <taxon>Insecta</taxon>
        <taxon>Pterygota</taxon>
        <taxon>Neoptera</taxon>
        <taxon>Endopterygota</taxon>
        <taxon>Diptera</taxon>
        <taxon>Brachycera</taxon>
        <taxon>Muscomorpha</taxon>
        <taxon>Ephydroidea</taxon>
        <taxon>Drosophilidae</taxon>
        <taxon>Drosophila</taxon>
    </lineage>
</organism>
<evidence type="ECO:0000313" key="1">
    <source>
        <dbReference type="EMBL" id="KRG02165.1"/>
    </source>
</evidence>
<dbReference type="InParanoid" id="A0A0Q9X2U9"/>
<name>A0A0Q9X2U9_DROMO</name>
<dbReference type="Proteomes" id="UP000009192">
    <property type="component" value="Unassembled WGS sequence"/>
</dbReference>
<accession>A0A0Q9X2U9</accession>
<proteinExistence type="predicted"/>
<dbReference type="KEGG" id="dmo:Dmoj_GI26515"/>
<reference evidence="1 2" key="1">
    <citation type="journal article" date="2007" name="Nature">
        <title>Evolution of genes and genomes on the Drosophila phylogeny.</title>
        <authorList>
            <consortium name="Drosophila 12 Genomes Consortium"/>
            <person name="Clark A.G."/>
            <person name="Eisen M.B."/>
            <person name="Smith D.R."/>
            <person name="Bergman C.M."/>
            <person name="Oliver B."/>
            <person name="Markow T.A."/>
            <person name="Kaufman T.C."/>
            <person name="Kellis M."/>
            <person name="Gelbart W."/>
            <person name="Iyer V.N."/>
            <person name="Pollard D.A."/>
            <person name="Sackton T.B."/>
            <person name="Larracuente A.M."/>
            <person name="Singh N.D."/>
            <person name="Abad J.P."/>
            <person name="Abt D.N."/>
            <person name="Adryan B."/>
            <person name="Aguade M."/>
            <person name="Akashi H."/>
            <person name="Anderson W.W."/>
            <person name="Aquadro C.F."/>
            <person name="Ardell D.H."/>
            <person name="Arguello R."/>
            <person name="Artieri C.G."/>
            <person name="Barbash D.A."/>
            <person name="Barker D."/>
            <person name="Barsanti P."/>
            <person name="Batterham P."/>
            <person name="Batzoglou S."/>
            <person name="Begun D."/>
            <person name="Bhutkar A."/>
            <person name="Blanco E."/>
            <person name="Bosak S.A."/>
            <person name="Bradley R.K."/>
            <person name="Brand A.D."/>
            <person name="Brent M.R."/>
            <person name="Brooks A.N."/>
            <person name="Brown R.H."/>
            <person name="Butlin R.K."/>
            <person name="Caggese C."/>
            <person name="Calvi B.R."/>
            <person name="Bernardo de Carvalho A."/>
            <person name="Caspi A."/>
            <person name="Castrezana S."/>
            <person name="Celniker S.E."/>
            <person name="Chang J.L."/>
            <person name="Chapple C."/>
            <person name="Chatterji S."/>
            <person name="Chinwalla A."/>
            <person name="Civetta A."/>
            <person name="Clifton S.W."/>
            <person name="Comeron J.M."/>
            <person name="Costello J.C."/>
            <person name="Coyne J.A."/>
            <person name="Daub J."/>
            <person name="David R.G."/>
            <person name="Delcher A.L."/>
            <person name="Delehaunty K."/>
            <person name="Do C.B."/>
            <person name="Ebling H."/>
            <person name="Edwards K."/>
            <person name="Eickbush T."/>
            <person name="Evans J.D."/>
            <person name="Filipski A."/>
            <person name="Findeiss S."/>
            <person name="Freyhult E."/>
            <person name="Fulton L."/>
            <person name="Fulton R."/>
            <person name="Garcia A.C."/>
            <person name="Gardiner A."/>
            <person name="Garfield D.A."/>
            <person name="Garvin B.E."/>
            <person name="Gibson G."/>
            <person name="Gilbert D."/>
            <person name="Gnerre S."/>
            <person name="Godfrey J."/>
            <person name="Good R."/>
            <person name="Gotea V."/>
            <person name="Gravely B."/>
            <person name="Greenberg A.J."/>
            <person name="Griffiths-Jones S."/>
            <person name="Gross S."/>
            <person name="Guigo R."/>
            <person name="Gustafson E.A."/>
            <person name="Haerty W."/>
            <person name="Hahn M.W."/>
            <person name="Halligan D.L."/>
            <person name="Halpern A.L."/>
            <person name="Halter G.M."/>
            <person name="Han M.V."/>
            <person name="Heger A."/>
            <person name="Hillier L."/>
            <person name="Hinrichs A.S."/>
            <person name="Holmes I."/>
            <person name="Hoskins R.A."/>
            <person name="Hubisz M.J."/>
            <person name="Hultmark D."/>
            <person name="Huntley M.A."/>
            <person name="Jaffe D.B."/>
            <person name="Jagadeeshan S."/>
            <person name="Jeck W.R."/>
            <person name="Johnson J."/>
            <person name="Jones C.D."/>
            <person name="Jordan W.C."/>
            <person name="Karpen G.H."/>
            <person name="Kataoka E."/>
            <person name="Keightley P.D."/>
            <person name="Kheradpour P."/>
            <person name="Kirkness E.F."/>
            <person name="Koerich L.B."/>
            <person name="Kristiansen K."/>
            <person name="Kudrna D."/>
            <person name="Kulathinal R.J."/>
            <person name="Kumar S."/>
            <person name="Kwok R."/>
            <person name="Lander E."/>
            <person name="Langley C.H."/>
            <person name="Lapoint R."/>
            <person name="Lazzaro B.P."/>
            <person name="Lee S.J."/>
            <person name="Levesque L."/>
            <person name="Li R."/>
            <person name="Lin C.F."/>
            <person name="Lin M.F."/>
            <person name="Lindblad-Toh K."/>
            <person name="Llopart A."/>
            <person name="Long M."/>
            <person name="Low L."/>
            <person name="Lozovsky E."/>
            <person name="Lu J."/>
            <person name="Luo M."/>
            <person name="Machado C.A."/>
            <person name="Makalowski W."/>
            <person name="Marzo M."/>
            <person name="Matsuda M."/>
            <person name="Matzkin L."/>
            <person name="McAllister B."/>
            <person name="McBride C.S."/>
            <person name="McKernan B."/>
            <person name="McKernan K."/>
            <person name="Mendez-Lago M."/>
            <person name="Minx P."/>
            <person name="Mollenhauer M.U."/>
            <person name="Montooth K."/>
            <person name="Mount S.M."/>
            <person name="Mu X."/>
            <person name="Myers E."/>
            <person name="Negre B."/>
            <person name="Newfeld S."/>
            <person name="Nielsen R."/>
            <person name="Noor M.A."/>
            <person name="O'Grady P."/>
            <person name="Pachter L."/>
            <person name="Papaceit M."/>
            <person name="Parisi M.J."/>
            <person name="Parisi M."/>
            <person name="Parts L."/>
            <person name="Pedersen J.S."/>
            <person name="Pesole G."/>
            <person name="Phillippy A.M."/>
            <person name="Ponting C.P."/>
            <person name="Pop M."/>
            <person name="Porcelli D."/>
            <person name="Powell J.R."/>
            <person name="Prohaska S."/>
            <person name="Pruitt K."/>
            <person name="Puig M."/>
            <person name="Quesneville H."/>
            <person name="Ram K.R."/>
            <person name="Rand D."/>
            <person name="Rasmussen M.D."/>
            <person name="Reed L.K."/>
            <person name="Reenan R."/>
            <person name="Reily A."/>
            <person name="Remington K.A."/>
            <person name="Rieger T.T."/>
            <person name="Ritchie M.G."/>
            <person name="Robin C."/>
            <person name="Rogers Y.H."/>
            <person name="Rohde C."/>
            <person name="Rozas J."/>
            <person name="Rubenfield M.J."/>
            <person name="Ruiz A."/>
            <person name="Russo S."/>
            <person name="Salzberg S.L."/>
            <person name="Sanchez-Gracia A."/>
            <person name="Saranga D.J."/>
            <person name="Sato H."/>
            <person name="Schaeffer S.W."/>
            <person name="Schatz M.C."/>
            <person name="Schlenke T."/>
            <person name="Schwartz R."/>
            <person name="Segarra C."/>
            <person name="Singh R.S."/>
            <person name="Sirot L."/>
            <person name="Sirota M."/>
            <person name="Sisneros N.B."/>
            <person name="Smith C.D."/>
            <person name="Smith T.F."/>
            <person name="Spieth J."/>
            <person name="Stage D.E."/>
            <person name="Stark A."/>
            <person name="Stephan W."/>
            <person name="Strausberg R.L."/>
            <person name="Strempel S."/>
            <person name="Sturgill D."/>
            <person name="Sutton G."/>
            <person name="Sutton G.G."/>
            <person name="Tao W."/>
            <person name="Teichmann S."/>
            <person name="Tobari Y.N."/>
            <person name="Tomimura Y."/>
            <person name="Tsolas J.M."/>
            <person name="Valente V.L."/>
            <person name="Venter E."/>
            <person name="Venter J.C."/>
            <person name="Vicario S."/>
            <person name="Vieira F.G."/>
            <person name="Vilella A.J."/>
            <person name="Villasante A."/>
            <person name="Walenz B."/>
            <person name="Wang J."/>
            <person name="Wasserman M."/>
            <person name="Watts T."/>
            <person name="Wilson D."/>
            <person name="Wilson R.K."/>
            <person name="Wing R.A."/>
            <person name="Wolfner M.F."/>
            <person name="Wong A."/>
            <person name="Wong G.K."/>
            <person name="Wu C.I."/>
            <person name="Wu G."/>
            <person name="Yamamoto D."/>
            <person name="Yang H.P."/>
            <person name="Yang S.P."/>
            <person name="Yorke J.A."/>
            <person name="Yoshida K."/>
            <person name="Zdobnov E."/>
            <person name="Zhang P."/>
            <person name="Zhang Y."/>
            <person name="Zimin A.V."/>
            <person name="Baldwin J."/>
            <person name="Abdouelleil A."/>
            <person name="Abdulkadir J."/>
            <person name="Abebe A."/>
            <person name="Abera B."/>
            <person name="Abreu J."/>
            <person name="Acer S.C."/>
            <person name="Aftuck L."/>
            <person name="Alexander A."/>
            <person name="An P."/>
            <person name="Anderson E."/>
            <person name="Anderson S."/>
            <person name="Arachi H."/>
            <person name="Azer M."/>
            <person name="Bachantsang P."/>
            <person name="Barry A."/>
            <person name="Bayul T."/>
            <person name="Berlin A."/>
            <person name="Bessette D."/>
            <person name="Bloom T."/>
            <person name="Blye J."/>
            <person name="Boguslavskiy L."/>
            <person name="Bonnet C."/>
            <person name="Boukhgalter B."/>
            <person name="Bourzgui I."/>
            <person name="Brown A."/>
            <person name="Cahill P."/>
            <person name="Channer S."/>
            <person name="Cheshatsang Y."/>
            <person name="Chuda L."/>
            <person name="Citroen M."/>
            <person name="Collymore A."/>
            <person name="Cooke P."/>
            <person name="Costello M."/>
            <person name="D'Aco K."/>
            <person name="Daza R."/>
            <person name="De Haan G."/>
            <person name="DeGray S."/>
            <person name="DeMaso C."/>
            <person name="Dhargay N."/>
            <person name="Dooley K."/>
            <person name="Dooley E."/>
            <person name="Doricent M."/>
            <person name="Dorje P."/>
            <person name="Dorjee K."/>
            <person name="Dupes A."/>
            <person name="Elong R."/>
            <person name="Falk J."/>
            <person name="Farina A."/>
            <person name="Faro S."/>
            <person name="Ferguson D."/>
            <person name="Fisher S."/>
            <person name="Foley C.D."/>
            <person name="Franke A."/>
            <person name="Friedrich D."/>
            <person name="Gadbois L."/>
            <person name="Gearin G."/>
            <person name="Gearin C.R."/>
            <person name="Giannoukos G."/>
            <person name="Goode T."/>
            <person name="Graham J."/>
            <person name="Grandbois E."/>
            <person name="Grewal S."/>
            <person name="Gyaltsen K."/>
            <person name="Hafez N."/>
            <person name="Hagos B."/>
            <person name="Hall J."/>
            <person name="Henson C."/>
            <person name="Hollinger A."/>
            <person name="Honan T."/>
            <person name="Huard M.D."/>
            <person name="Hughes L."/>
            <person name="Hurhula B."/>
            <person name="Husby M.E."/>
            <person name="Kamat A."/>
            <person name="Kanga B."/>
            <person name="Kashin S."/>
            <person name="Khazanovich D."/>
            <person name="Kisner P."/>
            <person name="Lance K."/>
            <person name="Lara M."/>
            <person name="Lee W."/>
            <person name="Lennon N."/>
            <person name="Letendre F."/>
            <person name="LeVine R."/>
            <person name="Lipovsky A."/>
            <person name="Liu X."/>
            <person name="Liu J."/>
            <person name="Liu S."/>
            <person name="Lokyitsang T."/>
            <person name="Lokyitsang Y."/>
            <person name="Lubonja R."/>
            <person name="Lui A."/>
            <person name="MacDonald P."/>
            <person name="Magnisalis V."/>
            <person name="Maru K."/>
            <person name="Matthews C."/>
            <person name="McCusker W."/>
            <person name="McDonough S."/>
            <person name="Mehta T."/>
            <person name="Meldrim J."/>
            <person name="Meneus L."/>
            <person name="Mihai O."/>
            <person name="Mihalev A."/>
            <person name="Mihova T."/>
            <person name="Mittelman R."/>
            <person name="Mlenga V."/>
            <person name="Montmayeur A."/>
            <person name="Mulrain L."/>
            <person name="Navidi A."/>
            <person name="Naylor J."/>
            <person name="Negash T."/>
            <person name="Nguyen T."/>
            <person name="Nguyen N."/>
            <person name="Nicol R."/>
            <person name="Norbu C."/>
            <person name="Norbu N."/>
            <person name="Novod N."/>
            <person name="O'Neill B."/>
            <person name="Osman S."/>
            <person name="Markiewicz E."/>
            <person name="Oyono O.L."/>
            <person name="Patti C."/>
            <person name="Phunkhang P."/>
            <person name="Pierre F."/>
            <person name="Priest M."/>
            <person name="Raghuraman S."/>
            <person name="Rege F."/>
            <person name="Reyes R."/>
            <person name="Rise C."/>
            <person name="Rogov P."/>
            <person name="Ross K."/>
            <person name="Ryan E."/>
            <person name="Settipalli S."/>
            <person name="Shea T."/>
            <person name="Sherpa N."/>
            <person name="Shi L."/>
            <person name="Shih D."/>
            <person name="Sparrow T."/>
            <person name="Spaulding J."/>
            <person name="Stalker J."/>
            <person name="Stange-Thomann N."/>
            <person name="Stavropoulos S."/>
            <person name="Stone C."/>
            <person name="Strader C."/>
            <person name="Tesfaye S."/>
            <person name="Thomson T."/>
            <person name="Thoulutsang Y."/>
            <person name="Thoulutsang D."/>
            <person name="Topham K."/>
            <person name="Topping I."/>
            <person name="Tsamla T."/>
            <person name="Vassiliev H."/>
            <person name="Vo A."/>
            <person name="Wangchuk T."/>
            <person name="Wangdi T."/>
            <person name="Weiand M."/>
            <person name="Wilkinson J."/>
            <person name="Wilson A."/>
            <person name="Yadav S."/>
            <person name="Young G."/>
            <person name="Yu Q."/>
            <person name="Zembek L."/>
            <person name="Zhong D."/>
            <person name="Zimmer A."/>
            <person name="Zwirko Z."/>
            <person name="Jaffe D.B."/>
            <person name="Alvarez P."/>
            <person name="Brockman W."/>
            <person name="Butler J."/>
            <person name="Chin C."/>
            <person name="Gnerre S."/>
            <person name="Grabherr M."/>
            <person name="Kleber M."/>
            <person name="Mauceli E."/>
            <person name="MacCallum I."/>
        </authorList>
    </citation>
    <scope>NUCLEOTIDE SEQUENCE [LARGE SCALE GENOMIC DNA]</scope>
    <source>
        <strain evidence="2">Tucson 15081-1352.22</strain>
    </source>
</reference>
<dbReference type="eggNOG" id="ENOG502TA05">
    <property type="taxonomic scope" value="Eukaryota"/>
</dbReference>
<gene>
    <name evidence="1" type="primary">Dmoj\GI26515</name>
    <name evidence="1" type="ORF">Dmoj_GI26515</name>
</gene>
<sequence length="380" mass="43204">MVQTRVVVYLNQTPNKKQSNGTGKTEFFQYGGEVSVLNDKTLRLLCSQNSGKPQVFVAQKLHFDALSSQKNDEHREREISTLLHTLFMDRKDCLLMHLSAERGYHLMFLVDTLIIQVNVKLQQESLQLESCAIRYKQLVEGASPNGLDTQCNFCDIKHLMGWLLNEYRMRTAVAMGHEALEVQYMVASKSHGARFTVKFHILLVAIEEMCIGTLCGLRCYLSHDPLTAALSVTELTTYIRQAAEENSNKPLYMLLVCHVLVTGCQVNCKNVQLLGLAHLAYRKQDSSQDRIEALNITPAANLPKTDAMILLKELKVCHQEINDRFQSLHDQLLTYIQQEQQLSYTQCQILKDRNELYATLCASESKLSHLRNLVGNLARN</sequence>
<dbReference type="EMBL" id="CH933806">
    <property type="protein sequence ID" value="KRG02165.1"/>
    <property type="molecule type" value="Genomic_DNA"/>
</dbReference>
<dbReference type="AlphaFoldDB" id="A0A0Q9X2U9"/>
<dbReference type="OrthoDB" id="7817868at2759"/>
<keyword evidence="2" id="KW-1185">Reference proteome</keyword>
<evidence type="ECO:0000313" key="2">
    <source>
        <dbReference type="Proteomes" id="UP000009192"/>
    </source>
</evidence>
<protein>
    <submittedName>
        <fullName evidence="1">Uncharacterized protein</fullName>
    </submittedName>
</protein>